<evidence type="ECO:0000256" key="1">
    <source>
        <dbReference type="ARBA" id="ARBA00022491"/>
    </source>
</evidence>
<dbReference type="InterPro" id="IPR010982">
    <property type="entry name" value="Lambda_DNA-bd_dom_sf"/>
</dbReference>
<dbReference type="CDD" id="cd01392">
    <property type="entry name" value="HTH_LacI"/>
    <property type="match status" value="1"/>
</dbReference>
<dbReference type="GO" id="GO:0000976">
    <property type="term" value="F:transcription cis-regulatory region binding"/>
    <property type="evidence" value="ECO:0007669"/>
    <property type="project" value="TreeGrafter"/>
</dbReference>
<dbReference type="PANTHER" id="PTHR30146:SF95">
    <property type="entry name" value="RIBOSE OPERON REPRESSOR"/>
    <property type="match status" value="1"/>
</dbReference>
<accession>A0A0R1VVM2</accession>
<comment type="caution">
    <text evidence="7">The sequence shown here is derived from an EMBL/GenBank/DDBJ whole genome shotgun (WGS) entry which is preliminary data.</text>
</comment>
<dbReference type="PROSITE" id="PS50932">
    <property type="entry name" value="HTH_LACI_2"/>
    <property type="match status" value="1"/>
</dbReference>
<evidence type="ECO:0000256" key="4">
    <source>
        <dbReference type="ARBA" id="ARBA00023163"/>
    </source>
</evidence>
<keyword evidence="3" id="KW-0238">DNA-binding</keyword>
<dbReference type="PROSITE" id="PS50943">
    <property type="entry name" value="HTH_CROC1"/>
    <property type="match status" value="1"/>
</dbReference>
<dbReference type="Pfam" id="PF00532">
    <property type="entry name" value="Peripla_BP_1"/>
    <property type="match status" value="1"/>
</dbReference>
<dbReference type="EMBL" id="AZGB01000018">
    <property type="protein sequence ID" value="KRM05612.1"/>
    <property type="molecule type" value="Genomic_DNA"/>
</dbReference>
<dbReference type="CDD" id="cd06291">
    <property type="entry name" value="PBP1_Qymf-like"/>
    <property type="match status" value="1"/>
</dbReference>
<dbReference type="SMART" id="SM00354">
    <property type="entry name" value="HTH_LACI"/>
    <property type="match status" value="1"/>
</dbReference>
<dbReference type="Gene3D" id="1.10.260.40">
    <property type="entry name" value="lambda repressor-like DNA-binding domains"/>
    <property type="match status" value="1"/>
</dbReference>
<proteinExistence type="predicted"/>
<dbReference type="InterPro" id="IPR001387">
    <property type="entry name" value="Cro/C1-type_HTH"/>
</dbReference>
<dbReference type="AlphaFoldDB" id="A0A0R1VVM2"/>
<gene>
    <name evidence="7" type="ORF">FC89_GL001316</name>
</gene>
<evidence type="ECO:0000313" key="7">
    <source>
        <dbReference type="EMBL" id="KRM05612.1"/>
    </source>
</evidence>
<feature type="domain" description="HTH cro/C1-type" evidence="6">
    <location>
        <begin position="18"/>
        <end position="58"/>
    </location>
</feature>
<evidence type="ECO:0000259" key="6">
    <source>
        <dbReference type="PROSITE" id="PS50943"/>
    </source>
</evidence>
<keyword evidence="8" id="KW-1185">Reference proteome</keyword>
<dbReference type="GO" id="GO:0003700">
    <property type="term" value="F:DNA-binding transcription factor activity"/>
    <property type="evidence" value="ECO:0007669"/>
    <property type="project" value="TreeGrafter"/>
</dbReference>
<evidence type="ECO:0000256" key="2">
    <source>
        <dbReference type="ARBA" id="ARBA00023015"/>
    </source>
</evidence>
<dbReference type="InterPro" id="IPR000843">
    <property type="entry name" value="HTH_LacI"/>
</dbReference>
<keyword evidence="2" id="KW-0805">Transcription regulation</keyword>
<evidence type="ECO:0000313" key="8">
    <source>
        <dbReference type="Proteomes" id="UP000051451"/>
    </source>
</evidence>
<dbReference type="Proteomes" id="UP000051451">
    <property type="component" value="Unassembled WGS sequence"/>
</dbReference>
<dbReference type="InterPro" id="IPR028082">
    <property type="entry name" value="Peripla_BP_I"/>
</dbReference>
<reference evidence="7 8" key="1">
    <citation type="journal article" date="2015" name="Genome Announc.">
        <title>Expanding the biotechnology potential of lactobacilli through comparative genomics of 213 strains and associated genera.</title>
        <authorList>
            <person name="Sun Z."/>
            <person name="Harris H.M."/>
            <person name="McCann A."/>
            <person name="Guo C."/>
            <person name="Argimon S."/>
            <person name="Zhang W."/>
            <person name="Yang X."/>
            <person name="Jeffery I.B."/>
            <person name="Cooney J.C."/>
            <person name="Kagawa T.F."/>
            <person name="Liu W."/>
            <person name="Song Y."/>
            <person name="Salvetti E."/>
            <person name="Wrobel A."/>
            <person name="Rasinkangas P."/>
            <person name="Parkhill J."/>
            <person name="Rea M.C."/>
            <person name="O'Sullivan O."/>
            <person name="Ritari J."/>
            <person name="Douillard F.P."/>
            <person name="Paul Ross R."/>
            <person name="Yang R."/>
            <person name="Briner A.E."/>
            <person name="Felis G.E."/>
            <person name="de Vos W.M."/>
            <person name="Barrangou R."/>
            <person name="Klaenhammer T.R."/>
            <person name="Caufield P.W."/>
            <person name="Cui Y."/>
            <person name="Zhang H."/>
            <person name="O'Toole P.W."/>
        </authorList>
    </citation>
    <scope>NUCLEOTIDE SEQUENCE [LARGE SCALE GENOMIC DNA]</scope>
    <source>
        <strain evidence="7 8">DSM 18630</strain>
    </source>
</reference>
<evidence type="ECO:0000259" key="5">
    <source>
        <dbReference type="PROSITE" id="PS50932"/>
    </source>
</evidence>
<organism evidence="7 8">
    <name type="scientific">Liquorilactobacillus ghanensis DSM 18630</name>
    <dbReference type="NCBI Taxonomy" id="1423750"/>
    <lineage>
        <taxon>Bacteria</taxon>
        <taxon>Bacillati</taxon>
        <taxon>Bacillota</taxon>
        <taxon>Bacilli</taxon>
        <taxon>Lactobacillales</taxon>
        <taxon>Lactobacillaceae</taxon>
        <taxon>Liquorilactobacillus</taxon>
    </lineage>
</organism>
<keyword evidence="4" id="KW-0804">Transcription</keyword>
<dbReference type="SUPFAM" id="SSF47413">
    <property type="entry name" value="lambda repressor-like DNA-binding domains"/>
    <property type="match status" value="1"/>
</dbReference>
<dbReference type="SUPFAM" id="SSF53822">
    <property type="entry name" value="Periplasmic binding protein-like I"/>
    <property type="match status" value="1"/>
</dbReference>
<keyword evidence="1" id="KW-0678">Repressor</keyword>
<feature type="domain" description="HTH lacI-type" evidence="5">
    <location>
        <begin position="14"/>
        <end position="68"/>
    </location>
</feature>
<dbReference type="PANTHER" id="PTHR30146">
    <property type="entry name" value="LACI-RELATED TRANSCRIPTIONAL REPRESSOR"/>
    <property type="match status" value="1"/>
</dbReference>
<sequence length="337" mass="38043">MDQKEYILMSTRRPKIDDVAKLAQVSKSTVSRVLNNRGYLSQNTIEKVYQAIEELNYRPNTIARQLYSNKTNIIGLIFPTVNNPFYAEMVEALEKKLFNRGFKVILGNSMNDPHKEETYLLQLLSHQVDGLIVGAHNQDLKEYQKKNLPPIVAIDMNLNPEIPVVSSDNYQGGKIATQLLLKSGAKEIIHINGPASVKSPAQKRRQAYEDVLKENNLIPHTYTVSLKDSKSKKIQIFREIFREHPLVDGIFASSDINAALIIQIAKQLGIKVPDDLKVIGYDGANITRLLMPDLTSIIQPVETMSQKAVDILQKMINDEPYPRNIILPVELWKGTTA</sequence>
<evidence type="ECO:0000256" key="3">
    <source>
        <dbReference type="ARBA" id="ARBA00023125"/>
    </source>
</evidence>
<dbReference type="Pfam" id="PF00356">
    <property type="entry name" value="LacI"/>
    <property type="match status" value="1"/>
</dbReference>
<dbReference type="STRING" id="1423750.FC89_GL001316"/>
<dbReference type="PATRIC" id="fig|1423750.3.peg.1349"/>
<dbReference type="InterPro" id="IPR001761">
    <property type="entry name" value="Peripla_BP/Lac1_sug-bd_dom"/>
</dbReference>
<dbReference type="Gene3D" id="3.40.50.2300">
    <property type="match status" value="2"/>
</dbReference>
<name>A0A0R1VVM2_9LACO</name>
<dbReference type="PROSITE" id="PS00356">
    <property type="entry name" value="HTH_LACI_1"/>
    <property type="match status" value="1"/>
</dbReference>
<protein>
    <submittedName>
        <fullName evidence="7">Uncharacterized protein</fullName>
    </submittedName>
</protein>